<proteinExistence type="predicted"/>
<reference evidence="5" key="1">
    <citation type="submission" date="2021-01" db="EMBL/GenBank/DDBJ databases">
        <title>Whole genome shotgun sequence of Virgisporangium aurantiacum NBRC 16421.</title>
        <authorList>
            <person name="Komaki H."/>
            <person name="Tamura T."/>
        </authorList>
    </citation>
    <scope>NUCLEOTIDE SEQUENCE</scope>
    <source>
        <strain evidence="5">NBRC 16421</strain>
    </source>
</reference>
<name>A0A8J3Z506_9ACTN</name>
<feature type="domain" description="ABC transporter" evidence="4">
    <location>
        <begin position="10"/>
        <end position="249"/>
    </location>
</feature>
<keyword evidence="3 5" id="KW-0067">ATP-binding</keyword>
<keyword evidence="2" id="KW-0547">Nucleotide-binding</keyword>
<keyword evidence="1" id="KW-0813">Transport</keyword>
<evidence type="ECO:0000256" key="2">
    <source>
        <dbReference type="ARBA" id="ARBA00022741"/>
    </source>
</evidence>
<dbReference type="Pfam" id="PF12399">
    <property type="entry name" value="BCA_ABC_TP_C"/>
    <property type="match status" value="1"/>
</dbReference>
<evidence type="ECO:0000256" key="1">
    <source>
        <dbReference type="ARBA" id="ARBA00022448"/>
    </source>
</evidence>
<keyword evidence="6" id="KW-1185">Reference proteome</keyword>
<dbReference type="Pfam" id="PF00005">
    <property type="entry name" value="ABC_tran"/>
    <property type="match status" value="1"/>
</dbReference>
<dbReference type="Gene3D" id="3.40.50.300">
    <property type="entry name" value="P-loop containing nucleotide triphosphate hydrolases"/>
    <property type="match status" value="1"/>
</dbReference>
<dbReference type="InterPro" id="IPR032823">
    <property type="entry name" value="BCA_ABC_TP_C"/>
</dbReference>
<dbReference type="SMART" id="SM00382">
    <property type="entry name" value="AAA"/>
    <property type="match status" value="1"/>
</dbReference>
<dbReference type="GO" id="GO:0016887">
    <property type="term" value="F:ATP hydrolysis activity"/>
    <property type="evidence" value="ECO:0007669"/>
    <property type="project" value="InterPro"/>
</dbReference>
<evidence type="ECO:0000259" key="4">
    <source>
        <dbReference type="PROSITE" id="PS50893"/>
    </source>
</evidence>
<evidence type="ECO:0000313" key="5">
    <source>
        <dbReference type="EMBL" id="GIJ56957.1"/>
    </source>
</evidence>
<dbReference type="GO" id="GO:0005524">
    <property type="term" value="F:ATP binding"/>
    <property type="evidence" value="ECO:0007669"/>
    <property type="project" value="UniProtKB-KW"/>
</dbReference>
<dbReference type="InterPro" id="IPR003439">
    <property type="entry name" value="ABC_transporter-like_ATP-bd"/>
</dbReference>
<dbReference type="EMBL" id="BOPG01000027">
    <property type="protein sequence ID" value="GIJ56957.1"/>
    <property type="molecule type" value="Genomic_DNA"/>
</dbReference>
<comment type="caution">
    <text evidence="5">The sequence shown here is derived from an EMBL/GenBank/DDBJ whole genome shotgun (WGS) entry which is preliminary data.</text>
</comment>
<dbReference type="InterPro" id="IPR027417">
    <property type="entry name" value="P-loop_NTPase"/>
</dbReference>
<accession>A0A8J3Z506</accession>
<evidence type="ECO:0000313" key="6">
    <source>
        <dbReference type="Proteomes" id="UP000612585"/>
    </source>
</evidence>
<dbReference type="PANTHER" id="PTHR45772">
    <property type="entry name" value="CONSERVED COMPONENT OF ABC TRANSPORTER FOR NATURAL AMINO ACIDS-RELATED"/>
    <property type="match status" value="1"/>
</dbReference>
<dbReference type="GO" id="GO:0005886">
    <property type="term" value="C:plasma membrane"/>
    <property type="evidence" value="ECO:0007669"/>
    <property type="project" value="TreeGrafter"/>
</dbReference>
<protein>
    <submittedName>
        <fullName evidence="5">ABC transporter ATP-binding protein</fullName>
    </submittedName>
</protein>
<dbReference type="PROSITE" id="PS50893">
    <property type="entry name" value="ABC_TRANSPORTER_2"/>
    <property type="match status" value="1"/>
</dbReference>
<dbReference type="AlphaFoldDB" id="A0A8J3Z506"/>
<gene>
    <name evidence="5" type="ORF">Vau01_044730</name>
</gene>
<dbReference type="PANTHER" id="PTHR45772:SF2">
    <property type="entry name" value="ABC TRANSPORTER ATP-BINDING PROTEIN"/>
    <property type="match status" value="1"/>
</dbReference>
<sequence>MAGEAVSDVLRCEDVSREFGALRAVDGVTLSVARGARHALIGPNGAGKSTLLRLVAGGLPVSGGRIHLGDVDVTRAPEARRAWLGIGQTFQQSSLFGSQTVADNVALAVQRRRGRPWLPVPHRRPAWAARVDELLARVGLADRAGDPADALSYAECRQLEVAVALAAEPRLLLLDEPAAGMSTAGTARLLDLLRALPDDITVVFVEHDLDLVFELATVVTVLHLGKVLMSGTPAEVRASADVQRAYLGTARRADLFITEPSPGGDHVTTRP</sequence>
<dbReference type="CDD" id="cd03219">
    <property type="entry name" value="ABC_Mj1267_LivG_branched"/>
    <property type="match status" value="1"/>
</dbReference>
<dbReference type="SUPFAM" id="SSF52540">
    <property type="entry name" value="P-loop containing nucleoside triphosphate hydrolases"/>
    <property type="match status" value="1"/>
</dbReference>
<dbReference type="Proteomes" id="UP000612585">
    <property type="component" value="Unassembled WGS sequence"/>
</dbReference>
<dbReference type="InterPro" id="IPR051120">
    <property type="entry name" value="ABC_AA/LPS_Transport"/>
</dbReference>
<organism evidence="5 6">
    <name type="scientific">Virgisporangium aurantiacum</name>
    <dbReference type="NCBI Taxonomy" id="175570"/>
    <lineage>
        <taxon>Bacteria</taxon>
        <taxon>Bacillati</taxon>
        <taxon>Actinomycetota</taxon>
        <taxon>Actinomycetes</taxon>
        <taxon>Micromonosporales</taxon>
        <taxon>Micromonosporaceae</taxon>
        <taxon>Virgisporangium</taxon>
    </lineage>
</organism>
<evidence type="ECO:0000256" key="3">
    <source>
        <dbReference type="ARBA" id="ARBA00022840"/>
    </source>
</evidence>
<dbReference type="InterPro" id="IPR003593">
    <property type="entry name" value="AAA+_ATPase"/>
</dbReference>